<sequence length="91" mass="10110">MSPRHHAIPDLTDEFDETDEYVLPDYRDPEAIPELSGSQLEQMLSVATNPETPEPEGELVPNDAVSEQDLDADIANSDDLWSEEDASDPQL</sequence>
<evidence type="ECO:0000256" key="1">
    <source>
        <dbReference type="SAM" id="MobiDB-lite"/>
    </source>
</evidence>
<accession>A0AAJ6DCU2</accession>
<organism evidence="2 3">
    <name type="scientific">Auritidibacter ignavus</name>
    <dbReference type="NCBI Taxonomy" id="678932"/>
    <lineage>
        <taxon>Bacteria</taxon>
        <taxon>Bacillati</taxon>
        <taxon>Actinomycetota</taxon>
        <taxon>Actinomycetes</taxon>
        <taxon>Micrococcales</taxon>
        <taxon>Micrococcaceae</taxon>
        <taxon>Auritidibacter</taxon>
    </lineage>
</organism>
<gene>
    <name evidence="2" type="ORF">QDX21_13050</name>
</gene>
<proteinExistence type="predicted"/>
<feature type="region of interest" description="Disordered" evidence="1">
    <location>
        <begin position="46"/>
        <end position="91"/>
    </location>
</feature>
<protein>
    <submittedName>
        <fullName evidence="2">Uncharacterized protein</fullName>
    </submittedName>
</protein>
<feature type="compositionally biased region" description="Acidic residues" evidence="1">
    <location>
        <begin position="80"/>
        <end position="91"/>
    </location>
</feature>
<dbReference type="AlphaFoldDB" id="A0AAJ6DCU2"/>
<evidence type="ECO:0000313" key="3">
    <source>
        <dbReference type="Proteomes" id="UP001224674"/>
    </source>
</evidence>
<evidence type="ECO:0000313" key="2">
    <source>
        <dbReference type="EMBL" id="WGH93192.1"/>
    </source>
</evidence>
<dbReference type="EMBL" id="CP122566">
    <property type="protein sequence ID" value="WGH93192.1"/>
    <property type="molecule type" value="Genomic_DNA"/>
</dbReference>
<name>A0AAJ6DCU2_9MICC</name>
<reference evidence="2 3" key="1">
    <citation type="submission" date="2023-03" db="EMBL/GenBank/DDBJ databases">
        <title>Complete genome sequences of several Auritidibacter ignavus strains isolated from ear infections.</title>
        <authorList>
            <person name="Baehr T."/>
            <person name="Baumhoegger A.M."/>
        </authorList>
    </citation>
    <scope>NUCLEOTIDE SEQUENCE [LARGE SCALE GENOMIC DNA]</scope>
    <source>
        <strain evidence="2 3">BABAE-6</strain>
    </source>
</reference>
<dbReference type="RefSeq" id="WP_110100029.1">
    <property type="nucleotide sequence ID" value="NZ_CP122566.1"/>
</dbReference>
<keyword evidence="3" id="KW-1185">Reference proteome</keyword>
<dbReference type="Proteomes" id="UP001224674">
    <property type="component" value="Chromosome"/>
</dbReference>